<accession>A0A2P2NIF1</accession>
<dbReference type="AlphaFoldDB" id="A0A2P2NIF1"/>
<evidence type="ECO:0000313" key="1">
    <source>
        <dbReference type="EMBL" id="MBX42268.1"/>
    </source>
</evidence>
<protein>
    <submittedName>
        <fullName evidence="1">Uncharacterized protein</fullName>
    </submittedName>
</protein>
<organism evidence="1">
    <name type="scientific">Rhizophora mucronata</name>
    <name type="common">Asiatic mangrove</name>
    <dbReference type="NCBI Taxonomy" id="61149"/>
    <lineage>
        <taxon>Eukaryota</taxon>
        <taxon>Viridiplantae</taxon>
        <taxon>Streptophyta</taxon>
        <taxon>Embryophyta</taxon>
        <taxon>Tracheophyta</taxon>
        <taxon>Spermatophyta</taxon>
        <taxon>Magnoliopsida</taxon>
        <taxon>eudicotyledons</taxon>
        <taxon>Gunneridae</taxon>
        <taxon>Pentapetalae</taxon>
        <taxon>rosids</taxon>
        <taxon>fabids</taxon>
        <taxon>Malpighiales</taxon>
        <taxon>Rhizophoraceae</taxon>
        <taxon>Rhizophora</taxon>
    </lineage>
</organism>
<dbReference type="EMBL" id="GGEC01061784">
    <property type="protein sequence ID" value="MBX42268.1"/>
    <property type="molecule type" value="Transcribed_RNA"/>
</dbReference>
<reference evidence="1" key="1">
    <citation type="submission" date="2018-02" db="EMBL/GenBank/DDBJ databases">
        <title>Rhizophora mucronata_Transcriptome.</title>
        <authorList>
            <person name="Meera S.P."/>
            <person name="Sreeshan A."/>
            <person name="Augustine A."/>
        </authorList>
    </citation>
    <scope>NUCLEOTIDE SEQUENCE</scope>
    <source>
        <tissue evidence="1">Leaf</tissue>
    </source>
</reference>
<name>A0A2P2NIF1_RHIMU</name>
<sequence length="66" mass="7395">MSPALGSHLAARNLMFLVPRCTCEMHTEWSLAQVEVTAWSQLITFSFFVHGIGGVWEVGKETNKNE</sequence>
<proteinExistence type="predicted"/>